<evidence type="ECO:0000313" key="3">
    <source>
        <dbReference type="Proteomes" id="UP000199086"/>
    </source>
</evidence>
<accession>A0A1G6GFQ1</accession>
<dbReference type="EMBL" id="FMYF01000002">
    <property type="protein sequence ID" value="SDB80585.1"/>
    <property type="molecule type" value="Genomic_DNA"/>
</dbReference>
<proteinExistence type="predicted"/>
<organism evidence="2 3">
    <name type="scientific">Raineyella antarctica</name>
    <dbReference type="NCBI Taxonomy" id="1577474"/>
    <lineage>
        <taxon>Bacteria</taxon>
        <taxon>Bacillati</taxon>
        <taxon>Actinomycetota</taxon>
        <taxon>Actinomycetes</taxon>
        <taxon>Propionibacteriales</taxon>
        <taxon>Propionibacteriaceae</taxon>
        <taxon>Raineyella</taxon>
    </lineage>
</organism>
<dbReference type="Proteomes" id="UP000199086">
    <property type="component" value="Unassembled WGS sequence"/>
</dbReference>
<reference evidence="2 3" key="1">
    <citation type="submission" date="2016-06" db="EMBL/GenBank/DDBJ databases">
        <authorList>
            <person name="Olsen C.W."/>
            <person name="Carey S."/>
            <person name="Hinshaw L."/>
            <person name="Karasin A.I."/>
        </authorList>
    </citation>
    <scope>NUCLEOTIDE SEQUENCE [LARGE SCALE GENOMIC DNA]</scope>
    <source>
        <strain evidence="2 3">LZ-22</strain>
    </source>
</reference>
<keyword evidence="3" id="KW-1185">Reference proteome</keyword>
<feature type="region of interest" description="Disordered" evidence="1">
    <location>
        <begin position="1"/>
        <end position="31"/>
    </location>
</feature>
<dbReference type="AlphaFoldDB" id="A0A1G6GFQ1"/>
<evidence type="ECO:0000256" key="1">
    <source>
        <dbReference type="SAM" id="MobiDB-lite"/>
    </source>
</evidence>
<gene>
    <name evidence="2" type="ORF">GA0111570_102376</name>
</gene>
<dbReference type="STRING" id="1577474.GA0111570_102376"/>
<name>A0A1G6GFQ1_9ACTN</name>
<sequence length="139" mass="14522">MTDQQQVRTTDALPGWESAREATDADGTTTRVQVRHALGSHLRDTYPVGALDLELQVAAGSGAGLAAVLEALFAEQPDRRRIVAAIRPEDEAGSALAREAGMHGVVEVDLPEGGAAVLWVAEAARVAAQSTAVDDLPQT</sequence>
<evidence type="ECO:0000313" key="2">
    <source>
        <dbReference type="EMBL" id="SDB80585.1"/>
    </source>
</evidence>
<protein>
    <submittedName>
        <fullName evidence="2">Uncharacterized protein</fullName>
    </submittedName>
</protein>
<dbReference type="OrthoDB" id="5083029at2"/>
<dbReference type="RefSeq" id="WP_092606792.1">
    <property type="nucleotide sequence ID" value="NZ_FMYF01000002.1"/>
</dbReference>